<organism evidence="8 9">
    <name type="scientific">Tribonema minus</name>
    <dbReference type="NCBI Taxonomy" id="303371"/>
    <lineage>
        <taxon>Eukaryota</taxon>
        <taxon>Sar</taxon>
        <taxon>Stramenopiles</taxon>
        <taxon>Ochrophyta</taxon>
        <taxon>PX clade</taxon>
        <taxon>Xanthophyceae</taxon>
        <taxon>Tribonematales</taxon>
        <taxon>Tribonemataceae</taxon>
        <taxon>Tribonema</taxon>
    </lineage>
</organism>
<dbReference type="GO" id="GO:0030131">
    <property type="term" value="C:clathrin adaptor complex"/>
    <property type="evidence" value="ECO:0007669"/>
    <property type="project" value="UniProtKB-UniRule"/>
</dbReference>
<dbReference type="Proteomes" id="UP000664859">
    <property type="component" value="Unassembled WGS sequence"/>
</dbReference>
<feature type="region of interest" description="Disordered" evidence="6">
    <location>
        <begin position="297"/>
        <end position="318"/>
    </location>
</feature>
<feature type="compositionally biased region" description="Gly residues" evidence="6">
    <location>
        <begin position="297"/>
        <end position="316"/>
    </location>
</feature>
<dbReference type="InterPro" id="IPR001392">
    <property type="entry name" value="Clathrin_mu"/>
</dbReference>
<dbReference type="SUPFAM" id="SSF64356">
    <property type="entry name" value="SNARE-like"/>
    <property type="match status" value="1"/>
</dbReference>
<keyword evidence="3 5" id="KW-0653">Protein transport</keyword>
<dbReference type="PROSITE" id="PS51072">
    <property type="entry name" value="MHD"/>
    <property type="match status" value="1"/>
</dbReference>
<evidence type="ECO:0000256" key="6">
    <source>
        <dbReference type="SAM" id="MobiDB-lite"/>
    </source>
</evidence>
<dbReference type="PRINTS" id="PR00314">
    <property type="entry name" value="CLATHRINADPT"/>
</dbReference>
<dbReference type="PIRSF" id="PIRSF005992">
    <property type="entry name" value="Clathrin_mu"/>
    <property type="match status" value="1"/>
</dbReference>
<dbReference type="Pfam" id="PF00928">
    <property type="entry name" value="Adap_comp_sub"/>
    <property type="match status" value="1"/>
</dbReference>
<sequence>MIQSLFIMSNAGEVLIEKHWREVTPRSVCDYFWDEVCKLEDREEIPPIMAVNKGFIISVYRYDMFLIAKVQQETPPLLCIEFLHRVLDILADYLGAVDETSIKESFSLVYQLLEEMMDNGHPMTTEPNALKAMIKPPTVMGRVVAAATGRSDAISEALPDGTISAMPWRKAGVRYAQNEIYLDIIEEVDAIVAANGQVVSSEVTGSIQAVSHLSGIPDLLLTFQDPSLIDDCSFHPCVRYGRFERDRVVSFVPPDGAFELMRYRVATGAHHILPRGNIIPPLYCNATVSFSDGAGGGGGGGSGGSGSGGGSGGGRVHVGLGTRAPNSLRFPGRKTASMLEDVEVTVPFPRAVRTANLSATAGTVLFDEAAKVARWSVGKLAMGSVGQRPPQMAGALVLQPGARLEESPSIHVAWKVPVASISGLSIASLQLTNERYKPYKGVRTLTKSGKFTVRTS</sequence>
<dbReference type="GO" id="GO:0016192">
    <property type="term" value="P:vesicle-mediated transport"/>
    <property type="evidence" value="ECO:0007669"/>
    <property type="project" value="InterPro"/>
</dbReference>
<comment type="similarity">
    <text evidence="5">Belongs to the adaptor complexes medium subunit family.</text>
</comment>
<dbReference type="Pfam" id="PF01217">
    <property type="entry name" value="Clat_adaptor_s"/>
    <property type="match status" value="1"/>
</dbReference>
<dbReference type="PANTHER" id="PTHR10529">
    <property type="entry name" value="AP COMPLEX SUBUNIT MU"/>
    <property type="match status" value="1"/>
</dbReference>
<gene>
    <name evidence="8" type="ORF">JKP88DRAFT_322443</name>
</gene>
<keyword evidence="4" id="KW-0472">Membrane</keyword>
<dbReference type="SUPFAM" id="SSF49447">
    <property type="entry name" value="Second domain of Mu2 adaptin subunit (ap50) of ap2 adaptor"/>
    <property type="match status" value="1"/>
</dbReference>
<evidence type="ECO:0000259" key="7">
    <source>
        <dbReference type="PROSITE" id="PS51072"/>
    </source>
</evidence>
<accession>A0A835YUG2</accession>
<dbReference type="AlphaFoldDB" id="A0A835YUG2"/>
<protein>
    <submittedName>
        <fullName evidence="8">Mu homology domain-containing protein</fullName>
    </submittedName>
</protein>
<dbReference type="InterPro" id="IPR050431">
    <property type="entry name" value="Adaptor_comp_med_subunit"/>
</dbReference>
<comment type="subcellular location">
    <subcellularLocation>
        <location evidence="1">Endomembrane system</location>
    </subcellularLocation>
</comment>
<dbReference type="FunFam" id="3.30.450.60:FF:000002">
    <property type="entry name" value="AP-2 complex subunit mu, putative"/>
    <property type="match status" value="1"/>
</dbReference>
<evidence type="ECO:0000256" key="1">
    <source>
        <dbReference type="ARBA" id="ARBA00004308"/>
    </source>
</evidence>
<dbReference type="OrthoDB" id="870at2759"/>
<dbReference type="InterPro" id="IPR028565">
    <property type="entry name" value="MHD"/>
</dbReference>
<evidence type="ECO:0000256" key="5">
    <source>
        <dbReference type="PIRNR" id="PIRNR005992"/>
    </source>
</evidence>
<dbReference type="InterPro" id="IPR036168">
    <property type="entry name" value="AP2_Mu_C_sf"/>
</dbReference>
<dbReference type="CDD" id="cd14837">
    <property type="entry name" value="AP3_Mu_N"/>
    <property type="match status" value="1"/>
</dbReference>
<name>A0A835YUG2_9STRA</name>
<evidence type="ECO:0000256" key="2">
    <source>
        <dbReference type="ARBA" id="ARBA00022448"/>
    </source>
</evidence>
<dbReference type="Gene3D" id="2.60.40.1170">
    <property type="entry name" value="Mu homology domain, subdomain B"/>
    <property type="match status" value="2"/>
</dbReference>
<dbReference type="GO" id="GO:0006886">
    <property type="term" value="P:intracellular protein transport"/>
    <property type="evidence" value="ECO:0007669"/>
    <property type="project" value="UniProtKB-UniRule"/>
</dbReference>
<evidence type="ECO:0000313" key="9">
    <source>
        <dbReference type="Proteomes" id="UP000664859"/>
    </source>
</evidence>
<keyword evidence="2 5" id="KW-0813">Transport</keyword>
<proteinExistence type="inferred from homology"/>
<dbReference type="EMBL" id="JAFCMP010000346">
    <property type="protein sequence ID" value="KAG5180913.1"/>
    <property type="molecule type" value="Genomic_DNA"/>
</dbReference>
<keyword evidence="9" id="KW-1185">Reference proteome</keyword>
<dbReference type="InterPro" id="IPR022775">
    <property type="entry name" value="AP_mu_sigma_su"/>
</dbReference>
<evidence type="ECO:0000313" key="8">
    <source>
        <dbReference type="EMBL" id="KAG5180913.1"/>
    </source>
</evidence>
<dbReference type="Gene3D" id="3.30.450.60">
    <property type="match status" value="1"/>
</dbReference>
<reference evidence="8" key="1">
    <citation type="submission" date="2021-02" db="EMBL/GenBank/DDBJ databases">
        <title>First Annotated Genome of the Yellow-green Alga Tribonema minus.</title>
        <authorList>
            <person name="Mahan K.M."/>
        </authorList>
    </citation>
    <scope>NUCLEOTIDE SEQUENCE</scope>
    <source>
        <strain evidence="8">UTEX B ZZ1240</strain>
    </source>
</reference>
<feature type="domain" description="MHD" evidence="7">
    <location>
        <begin position="177"/>
        <end position="454"/>
    </location>
</feature>
<dbReference type="CDD" id="cd09252">
    <property type="entry name" value="AP-3_Mu3_Cterm"/>
    <property type="match status" value="1"/>
</dbReference>
<evidence type="ECO:0000256" key="3">
    <source>
        <dbReference type="ARBA" id="ARBA00022927"/>
    </source>
</evidence>
<evidence type="ECO:0000256" key="4">
    <source>
        <dbReference type="ARBA" id="ARBA00023136"/>
    </source>
</evidence>
<dbReference type="GO" id="GO:0012505">
    <property type="term" value="C:endomembrane system"/>
    <property type="evidence" value="ECO:0007669"/>
    <property type="project" value="UniProtKB-SubCell"/>
</dbReference>
<comment type="caution">
    <text evidence="8">The sequence shown here is derived from an EMBL/GenBank/DDBJ whole genome shotgun (WGS) entry which is preliminary data.</text>
</comment>
<dbReference type="InterPro" id="IPR011012">
    <property type="entry name" value="Longin-like_dom_sf"/>
</dbReference>